<dbReference type="CDD" id="cd00555">
    <property type="entry name" value="Maf"/>
    <property type="match status" value="1"/>
</dbReference>
<dbReference type="GO" id="GO:0047429">
    <property type="term" value="F:nucleoside triphosphate diphosphatase activity"/>
    <property type="evidence" value="ECO:0007669"/>
    <property type="project" value="InterPro"/>
</dbReference>
<feature type="site" description="Important for substrate specificity" evidence="5">
    <location>
        <position position="73"/>
    </location>
</feature>
<feature type="site" description="Important for substrate specificity" evidence="5">
    <location>
        <position position="11"/>
    </location>
</feature>
<keyword evidence="2 5" id="KW-0963">Cytoplasm</keyword>
<dbReference type="PANTHER" id="PTHR43213">
    <property type="entry name" value="BIFUNCTIONAL DTTP/UTP PYROPHOSPHATASE/METHYLTRANSFERASE PROTEIN-RELATED"/>
    <property type="match status" value="1"/>
</dbReference>
<dbReference type="PANTHER" id="PTHR43213:SF10">
    <property type="entry name" value="7-METHYL-GTP PYROPHOSPHATASE"/>
    <property type="match status" value="1"/>
</dbReference>
<dbReference type="InterPro" id="IPR029001">
    <property type="entry name" value="ITPase-like_fam"/>
</dbReference>
<feature type="site" description="Important for substrate specificity" evidence="5">
    <location>
        <position position="155"/>
    </location>
</feature>
<evidence type="ECO:0000256" key="5">
    <source>
        <dbReference type="HAMAP-Rule" id="MF_00528"/>
    </source>
</evidence>
<dbReference type="SUPFAM" id="SSF52972">
    <property type="entry name" value="ITPase-like"/>
    <property type="match status" value="1"/>
</dbReference>
<evidence type="ECO:0000256" key="3">
    <source>
        <dbReference type="ARBA" id="ARBA00022801"/>
    </source>
</evidence>
<evidence type="ECO:0000256" key="1">
    <source>
        <dbReference type="ARBA" id="ARBA00004496"/>
    </source>
</evidence>
<dbReference type="KEGG" id="tpla:ElP_14510"/>
<dbReference type="Gene3D" id="3.90.950.10">
    <property type="match status" value="1"/>
</dbReference>
<name>A0A518GYB5_9BACT</name>
<evidence type="ECO:0000313" key="6">
    <source>
        <dbReference type="EMBL" id="QDV33577.1"/>
    </source>
</evidence>
<comment type="catalytic activity">
    <reaction evidence="5">
        <text>N(7)-methyl-GTP + H2O = N(7)-methyl-GMP + diphosphate + H(+)</text>
        <dbReference type="Rhea" id="RHEA:58744"/>
        <dbReference type="ChEBI" id="CHEBI:15377"/>
        <dbReference type="ChEBI" id="CHEBI:15378"/>
        <dbReference type="ChEBI" id="CHEBI:33019"/>
        <dbReference type="ChEBI" id="CHEBI:58285"/>
        <dbReference type="ChEBI" id="CHEBI:87133"/>
    </reaction>
</comment>
<dbReference type="GO" id="GO:0009117">
    <property type="term" value="P:nucleotide metabolic process"/>
    <property type="evidence" value="ECO:0007669"/>
    <property type="project" value="UniProtKB-KW"/>
</dbReference>
<feature type="active site" description="Proton acceptor" evidence="5">
    <location>
        <position position="72"/>
    </location>
</feature>
<dbReference type="OrthoDB" id="9807767at2"/>
<dbReference type="Proteomes" id="UP000317835">
    <property type="component" value="Chromosome"/>
</dbReference>
<dbReference type="GO" id="GO:0005737">
    <property type="term" value="C:cytoplasm"/>
    <property type="evidence" value="ECO:0007669"/>
    <property type="project" value="UniProtKB-SubCell"/>
</dbReference>
<comment type="subcellular location">
    <subcellularLocation>
        <location evidence="1 5">Cytoplasm</location>
    </subcellularLocation>
</comment>
<evidence type="ECO:0000256" key="4">
    <source>
        <dbReference type="ARBA" id="ARBA00023080"/>
    </source>
</evidence>
<organism evidence="6 7">
    <name type="scientific">Tautonia plasticadhaerens</name>
    <dbReference type="NCBI Taxonomy" id="2527974"/>
    <lineage>
        <taxon>Bacteria</taxon>
        <taxon>Pseudomonadati</taxon>
        <taxon>Planctomycetota</taxon>
        <taxon>Planctomycetia</taxon>
        <taxon>Isosphaerales</taxon>
        <taxon>Isosphaeraceae</taxon>
        <taxon>Tautonia</taxon>
    </lineage>
</organism>
<dbReference type="RefSeq" id="WP_145267933.1">
    <property type="nucleotide sequence ID" value="NZ_CP036426.1"/>
</dbReference>
<protein>
    <recommendedName>
        <fullName evidence="5">7-methyl-GTP pyrophosphatase</fullName>
        <shortName evidence="5">m(7)GTP pyrophosphatase</shortName>
        <ecNumber evidence="5">3.6.1.-</ecNumber>
    </recommendedName>
</protein>
<evidence type="ECO:0000256" key="2">
    <source>
        <dbReference type="ARBA" id="ARBA00022490"/>
    </source>
</evidence>
<dbReference type="NCBIfam" id="TIGR00172">
    <property type="entry name" value="maf"/>
    <property type="match status" value="1"/>
</dbReference>
<dbReference type="InterPro" id="IPR003697">
    <property type="entry name" value="Maf-like"/>
</dbReference>
<keyword evidence="7" id="KW-1185">Reference proteome</keyword>
<gene>
    <name evidence="6" type="primary">yceF</name>
    <name evidence="6" type="ORF">ElP_14510</name>
</gene>
<comment type="cofactor">
    <cofactor evidence="5">
        <name>a divalent metal cation</name>
        <dbReference type="ChEBI" id="CHEBI:60240"/>
    </cofactor>
</comment>
<keyword evidence="3 5" id="KW-0378">Hydrolase</keyword>
<comment type="similarity">
    <text evidence="5">Belongs to the Maf family. YceF subfamily.</text>
</comment>
<keyword evidence="4 5" id="KW-0546">Nucleotide metabolism</keyword>
<dbReference type="PIRSF" id="PIRSF006305">
    <property type="entry name" value="Maf"/>
    <property type="match status" value="1"/>
</dbReference>
<dbReference type="AlphaFoldDB" id="A0A518GYB5"/>
<comment type="caution">
    <text evidence="5">Lacks conserved residue(s) required for the propagation of feature annotation.</text>
</comment>
<comment type="function">
    <text evidence="5">Nucleoside triphosphate pyrophosphatase that hydrolyzes 7-methyl-GTP (m(7)GTP). May have a dual role in cell division arrest and in preventing the incorporation of modified nucleotides into cellular nucleic acids.</text>
</comment>
<accession>A0A518GYB5</accession>
<reference evidence="6 7" key="1">
    <citation type="submission" date="2019-02" db="EMBL/GenBank/DDBJ databases">
        <title>Deep-cultivation of Planctomycetes and their phenomic and genomic characterization uncovers novel biology.</title>
        <authorList>
            <person name="Wiegand S."/>
            <person name="Jogler M."/>
            <person name="Boedeker C."/>
            <person name="Pinto D."/>
            <person name="Vollmers J."/>
            <person name="Rivas-Marin E."/>
            <person name="Kohn T."/>
            <person name="Peeters S.H."/>
            <person name="Heuer A."/>
            <person name="Rast P."/>
            <person name="Oberbeckmann S."/>
            <person name="Bunk B."/>
            <person name="Jeske O."/>
            <person name="Meyerdierks A."/>
            <person name="Storesund J.E."/>
            <person name="Kallscheuer N."/>
            <person name="Luecker S."/>
            <person name="Lage O.M."/>
            <person name="Pohl T."/>
            <person name="Merkel B.J."/>
            <person name="Hornburger P."/>
            <person name="Mueller R.-W."/>
            <person name="Bruemmer F."/>
            <person name="Labrenz M."/>
            <person name="Spormann A.M."/>
            <person name="Op den Camp H."/>
            <person name="Overmann J."/>
            <person name="Amann R."/>
            <person name="Jetten M.S.M."/>
            <person name="Mascher T."/>
            <person name="Medema M.H."/>
            <person name="Devos D.P."/>
            <person name="Kaster A.-K."/>
            <person name="Ovreas L."/>
            <person name="Rohde M."/>
            <person name="Galperin M.Y."/>
            <person name="Jogler C."/>
        </authorList>
    </citation>
    <scope>NUCLEOTIDE SEQUENCE [LARGE SCALE GENOMIC DNA]</scope>
    <source>
        <strain evidence="6 7">ElP</strain>
    </source>
</reference>
<evidence type="ECO:0000313" key="7">
    <source>
        <dbReference type="Proteomes" id="UP000317835"/>
    </source>
</evidence>
<dbReference type="HAMAP" id="MF_00528">
    <property type="entry name" value="Maf"/>
    <property type="match status" value="1"/>
</dbReference>
<proteinExistence type="inferred from homology"/>
<sequence>MDLILASTSPYRRALLERLGLPFRCLAPGVDEEAVKALGLTPARLAERLAEAKADAVARLDAAAGAAVIGSDQLVSFEGRVLGKPGTPDRAVEQLLMMSGRPHELITAMAVRLGDRTLRHTDVARLHLRPLTRAEVERYVLADRPLDCAGSYKLESRGIALFDRIECADHTAIVGLPLIALTSLLRDLGFAIP</sequence>
<dbReference type="EMBL" id="CP036426">
    <property type="protein sequence ID" value="QDV33577.1"/>
    <property type="molecule type" value="Genomic_DNA"/>
</dbReference>
<dbReference type="Pfam" id="PF02545">
    <property type="entry name" value="Maf"/>
    <property type="match status" value="1"/>
</dbReference>
<dbReference type="EC" id="3.6.1.-" evidence="5"/>